<evidence type="ECO:0000313" key="3">
    <source>
        <dbReference type="Proteomes" id="UP000256561"/>
    </source>
</evidence>
<evidence type="ECO:0000313" key="2">
    <source>
        <dbReference type="EMBL" id="RDV25207.1"/>
    </source>
</evidence>
<proteinExistence type="predicted"/>
<keyword evidence="3" id="KW-1185">Reference proteome</keyword>
<accession>A0A3D8M643</accession>
<comment type="caution">
    <text evidence="2">The sequence shown here is derived from an EMBL/GenBank/DDBJ whole genome shotgun (WGS) entry which is preliminary data.</text>
</comment>
<keyword evidence="1" id="KW-0472">Membrane</keyword>
<feature type="transmembrane region" description="Helical" evidence="1">
    <location>
        <begin position="29"/>
        <end position="46"/>
    </location>
</feature>
<dbReference type="AlphaFoldDB" id="A0A3D8M643"/>
<gene>
    <name evidence="2" type="ORF">DXV75_11400</name>
</gene>
<reference evidence="3" key="1">
    <citation type="submission" date="2018-08" db="EMBL/GenBank/DDBJ databases">
        <authorList>
            <person name="Zhang J."/>
            <person name="Du Z.-J."/>
        </authorList>
    </citation>
    <scope>NUCLEOTIDE SEQUENCE [LARGE SCALE GENOMIC DNA]</scope>
    <source>
        <strain evidence="3">KCTC 52655</strain>
    </source>
</reference>
<keyword evidence="1" id="KW-1133">Transmembrane helix</keyword>
<organism evidence="2 3">
    <name type="scientific">Alteromonas aestuariivivens</name>
    <dbReference type="NCBI Taxonomy" id="1938339"/>
    <lineage>
        <taxon>Bacteria</taxon>
        <taxon>Pseudomonadati</taxon>
        <taxon>Pseudomonadota</taxon>
        <taxon>Gammaproteobacteria</taxon>
        <taxon>Alteromonadales</taxon>
        <taxon>Alteromonadaceae</taxon>
        <taxon>Alteromonas/Salinimonas group</taxon>
        <taxon>Alteromonas</taxon>
    </lineage>
</organism>
<dbReference type="EMBL" id="QRHA01000007">
    <property type="protein sequence ID" value="RDV25207.1"/>
    <property type="molecule type" value="Genomic_DNA"/>
</dbReference>
<dbReference type="Proteomes" id="UP000256561">
    <property type="component" value="Unassembled WGS sequence"/>
</dbReference>
<keyword evidence="1" id="KW-0812">Transmembrane</keyword>
<sequence length="65" mass="7316">MLVLVMVAVLSSVFYYIEAVKSGLNARNWALAGLLLGPLLFPMFTVSRHVAWRRSTGFNNLYLRA</sequence>
<evidence type="ECO:0000256" key="1">
    <source>
        <dbReference type="SAM" id="Phobius"/>
    </source>
</evidence>
<protein>
    <submittedName>
        <fullName evidence="2">Uncharacterized protein</fullName>
    </submittedName>
</protein>
<name>A0A3D8M643_9ALTE</name>